<dbReference type="PANTHER" id="PTHR33639:SF2">
    <property type="entry name" value="DUF393 DOMAIN-CONTAINING PROTEIN"/>
    <property type="match status" value="1"/>
</dbReference>
<name>A0A9W6FJK4_XANFL</name>
<evidence type="ECO:0000313" key="2">
    <source>
        <dbReference type="Proteomes" id="UP001144397"/>
    </source>
</evidence>
<reference evidence="1" key="1">
    <citation type="submission" date="2022-12" db="EMBL/GenBank/DDBJ databases">
        <title>Reference genome sequencing for broad-spectrum identification of bacterial and archaeal isolates by mass spectrometry.</title>
        <authorList>
            <person name="Sekiguchi Y."/>
            <person name="Tourlousse D.M."/>
        </authorList>
    </citation>
    <scope>NUCLEOTIDE SEQUENCE</scope>
    <source>
        <strain evidence="1">301</strain>
    </source>
</reference>
<dbReference type="PANTHER" id="PTHR33639">
    <property type="entry name" value="THIOL-DISULFIDE OXIDOREDUCTASE DCC"/>
    <property type="match status" value="1"/>
</dbReference>
<dbReference type="GO" id="GO:0015035">
    <property type="term" value="F:protein-disulfide reductase activity"/>
    <property type="evidence" value="ECO:0007669"/>
    <property type="project" value="InterPro"/>
</dbReference>
<proteinExistence type="predicted"/>
<sequence length="144" mass="16015">MGALTAGLSMESLPPEQDLIVFDGACVFCSAFARFIARHDRERRFLFVTAQSEPGRALYARHGLDPDLMETNIVIVSGRAHMRLQAFAAAMGALGWPWMALRPLGWIPRVVSDPLYDLIARNRYRFGRQACPAPSAELKARLIA</sequence>
<dbReference type="EMBL" id="BSDO01000002">
    <property type="protein sequence ID" value="GLI22335.1"/>
    <property type="molecule type" value="Genomic_DNA"/>
</dbReference>
<comment type="caution">
    <text evidence="1">The sequence shown here is derived from an EMBL/GenBank/DDBJ whole genome shotgun (WGS) entry which is preliminary data.</text>
</comment>
<accession>A0A9W6FJK4</accession>
<organism evidence="1 2">
    <name type="scientific">Xanthobacter flavus</name>
    <dbReference type="NCBI Taxonomy" id="281"/>
    <lineage>
        <taxon>Bacteria</taxon>
        <taxon>Pseudomonadati</taxon>
        <taxon>Pseudomonadota</taxon>
        <taxon>Alphaproteobacteria</taxon>
        <taxon>Hyphomicrobiales</taxon>
        <taxon>Xanthobacteraceae</taxon>
        <taxon>Xanthobacter</taxon>
    </lineage>
</organism>
<dbReference type="AlphaFoldDB" id="A0A9W6FJK4"/>
<dbReference type="Pfam" id="PF04134">
    <property type="entry name" value="DCC1-like"/>
    <property type="match status" value="1"/>
</dbReference>
<dbReference type="Proteomes" id="UP001144397">
    <property type="component" value="Unassembled WGS sequence"/>
</dbReference>
<dbReference type="InterPro" id="IPR052927">
    <property type="entry name" value="DCC_oxidoreductase"/>
</dbReference>
<dbReference type="InterPro" id="IPR007263">
    <property type="entry name" value="DCC1-like"/>
</dbReference>
<gene>
    <name evidence="1" type="ORF">XFLAVUS301_20090</name>
</gene>
<evidence type="ECO:0000313" key="1">
    <source>
        <dbReference type="EMBL" id="GLI22335.1"/>
    </source>
</evidence>
<protein>
    <submittedName>
        <fullName evidence="1">Thiol-disulfide oxidoreductase</fullName>
    </submittedName>
</protein>